<accession>A0A1Y2HNM3</accession>
<organism evidence="2 3">
    <name type="scientific">Catenaria anguillulae PL171</name>
    <dbReference type="NCBI Taxonomy" id="765915"/>
    <lineage>
        <taxon>Eukaryota</taxon>
        <taxon>Fungi</taxon>
        <taxon>Fungi incertae sedis</taxon>
        <taxon>Blastocladiomycota</taxon>
        <taxon>Blastocladiomycetes</taxon>
        <taxon>Blastocladiales</taxon>
        <taxon>Catenariaceae</taxon>
        <taxon>Catenaria</taxon>
    </lineage>
</organism>
<feature type="compositionally biased region" description="Basic and acidic residues" evidence="1">
    <location>
        <begin position="96"/>
        <end position="105"/>
    </location>
</feature>
<feature type="compositionally biased region" description="Basic and acidic residues" evidence="1">
    <location>
        <begin position="27"/>
        <end position="37"/>
    </location>
</feature>
<feature type="compositionally biased region" description="Basic residues" evidence="1">
    <location>
        <begin position="138"/>
        <end position="161"/>
    </location>
</feature>
<name>A0A1Y2HNM3_9FUNG</name>
<evidence type="ECO:0000313" key="3">
    <source>
        <dbReference type="Proteomes" id="UP000193411"/>
    </source>
</evidence>
<dbReference type="EMBL" id="MCFL01000018">
    <property type="protein sequence ID" value="ORZ36188.1"/>
    <property type="molecule type" value="Genomic_DNA"/>
</dbReference>
<protein>
    <submittedName>
        <fullName evidence="2">Uncharacterized protein</fullName>
    </submittedName>
</protein>
<sequence length="344" mass="39474">MLDDPNKSIFDMAKGIEQQVITRTGKHKPEGKADHRPKSGAHYNKAGANTHYDKTSATGNGTKHTDRGRSNLHRGRDHDRDSHTTQEQSYRPRSNAQKEHGSYHAELAESEWHSLHARRVASPEPPMSHSRGRDHDRRSRSRSVSRSRSRSHGRRRTHSRSRSRDRPSSNRHGPSRSASDEHLVYYNERSAYRRDMARLDSHAHGPPRIAQREPCALCAVNKPERAHVATTHDTHGCRDRLGWLVAMTDKIIAGLSLLCPDELPRLDDAAEKCLDRLVRLFDAKQRASRDQRTIEVHLNAMYAAQTWRTVLLRDKSRLIEKAFHSFVDNPQYLQYFAPARQHSD</sequence>
<feature type="compositionally biased region" description="Basic and acidic residues" evidence="1">
    <location>
        <begin position="63"/>
        <end position="84"/>
    </location>
</feature>
<dbReference type="Proteomes" id="UP000193411">
    <property type="component" value="Unassembled WGS sequence"/>
</dbReference>
<feature type="compositionally biased region" description="Polar residues" evidence="1">
    <location>
        <begin position="85"/>
        <end position="95"/>
    </location>
</feature>
<gene>
    <name evidence="2" type="ORF">BCR44DRAFT_1084228</name>
</gene>
<feature type="region of interest" description="Disordered" evidence="1">
    <location>
        <begin position="118"/>
        <end position="182"/>
    </location>
</feature>
<evidence type="ECO:0000313" key="2">
    <source>
        <dbReference type="EMBL" id="ORZ36188.1"/>
    </source>
</evidence>
<feature type="region of interest" description="Disordered" evidence="1">
    <location>
        <begin position="1"/>
        <end position="105"/>
    </location>
</feature>
<comment type="caution">
    <text evidence="2">The sequence shown here is derived from an EMBL/GenBank/DDBJ whole genome shotgun (WGS) entry which is preliminary data.</text>
</comment>
<reference evidence="2 3" key="1">
    <citation type="submission" date="2016-07" db="EMBL/GenBank/DDBJ databases">
        <title>Pervasive Adenine N6-methylation of Active Genes in Fungi.</title>
        <authorList>
            <consortium name="DOE Joint Genome Institute"/>
            <person name="Mondo S.J."/>
            <person name="Dannebaum R.O."/>
            <person name="Kuo R.C."/>
            <person name="Labutti K."/>
            <person name="Haridas S."/>
            <person name="Kuo A."/>
            <person name="Salamov A."/>
            <person name="Ahrendt S.R."/>
            <person name="Lipzen A."/>
            <person name="Sullivan W."/>
            <person name="Andreopoulos W.B."/>
            <person name="Clum A."/>
            <person name="Lindquist E."/>
            <person name="Daum C."/>
            <person name="Ramamoorthy G.K."/>
            <person name="Gryganskyi A."/>
            <person name="Culley D."/>
            <person name="Magnuson J.K."/>
            <person name="James T.Y."/>
            <person name="O'Malley M.A."/>
            <person name="Stajich J.E."/>
            <person name="Spatafora J.W."/>
            <person name="Visel A."/>
            <person name="Grigoriev I.V."/>
        </authorList>
    </citation>
    <scope>NUCLEOTIDE SEQUENCE [LARGE SCALE GENOMIC DNA]</scope>
    <source>
        <strain evidence="2 3">PL171</strain>
    </source>
</reference>
<proteinExistence type="predicted"/>
<dbReference type="AlphaFoldDB" id="A0A1Y2HNM3"/>
<evidence type="ECO:0000256" key="1">
    <source>
        <dbReference type="SAM" id="MobiDB-lite"/>
    </source>
</evidence>
<keyword evidence="3" id="KW-1185">Reference proteome</keyword>